<dbReference type="EMBL" id="JMSN01000026">
    <property type="protein sequence ID" value="KDN48217.1"/>
    <property type="molecule type" value="Genomic_DNA"/>
</dbReference>
<keyword evidence="2" id="KW-1185">Reference proteome</keyword>
<dbReference type="AlphaFoldDB" id="A0A066W2L7"/>
<organism evidence="1 2">
    <name type="scientific">Tilletiaria anomala (strain ATCC 24038 / CBS 436.72 / UBC 951)</name>
    <dbReference type="NCBI Taxonomy" id="1037660"/>
    <lineage>
        <taxon>Eukaryota</taxon>
        <taxon>Fungi</taxon>
        <taxon>Dikarya</taxon>
        <taxon>Basidiomycota</taxon>
        <taxon>Ustilaginomycotina</taxon>
        <taxon>Exobasidiomycetes</taxon>
        <taxon>Georgefischeriales</taxon>
        <taxon>Tilletiariaceae</taxon>
        <taxon>Tilletiaria</taxon>
    </lineage>
</organism>
<comment type="caution">
    <text evidence="1">The sequence shown here is derived from an EMBL/GenBank/DDBJ whole genome shotgun (WGS) entry which is preliminary data.</text>
</comment>
<dbReference type="InParanoid" id="A0A066W2L7"/>
<name>A0A066W2L7_TILAU</name>
<reference evidence="1 2" key="1">
    <citation type="submission" date="2014-05" db="EMBL/GenBank/DDBJ databases">
        <title>Draft genome sequence of a rare smut relative, Tilletiaria anomala UBC 951.</title>
        <authorList>
            <consortium name="DOE Joint Genome Institute"/>
            <person name="Toome M."/>
            <person name="Kuo A."/>
            <person name="Henrissat B."/>
            <person name="Lipzen A."/>
            <person name="Tritt A."/>
            <person name="Yoshinaga Y."/>
            <person name="Zane M."/>
            <person name="Barry K."/>
            <person name="Grigoriev I.V."/>
            <person name="Spatafora J.W."/>
            <person name="Aimea M.C."/>
        </authorList>
    </citation>
    <scope>NUCLEOTIDE SEQUENCE [LARGE SCALE GENOMIC DNA]</scope>
    <source>
        <strain evidence="1 2">UBC 951</strain>
    </source>
</reference>
<evidence type="ECO:0000313" key="1">
    <source>
        <dbReference type="EMBL" id="KDN48217.1"/>
    </source>
</evidence>
<sequence>MIKQLRQHGEHFRKRTEDRRGVTETWAASHCVTRQQCARALSRDATAKKPRWGSRHPVAGITTVSRRPIPLPLLGGEWLWLHSGFTALTALYAVPLRHGRWRAATAAVTHTSFRPRLVRKQRNEDSG</sequence>
<dbReference type="HOGENOM" id="CLU_1972003_0_0_1"/>
<protein>
    <submittedName>
        <fullName evidence="1">Uncharacterized protein</fullName>
    </submittedName>
</protein>
<dbReference type="Proteomes" id="UP000027361">
    <property type="component" value="Unassembled WGS sequence"/>
</dbReference>
<accession>A0A066W2L7</accession>
<evidence type="ECO:0000313" key="2">
    <source>
        <dbReference type="Proteomes" id="UP000027361"/>
    </source>
</evidence>
<gene>
    <name evidence="1" type="ORF">K437DRAFT_88485</name>
</gene>
<proteinExistence type="predicted"/>
<dbReference type="GeneID" id="25267911"/>
<dbReference type="RefSeq" id="XP_013244065.1">
    <property type="nucleotide sequence ID" value="XM_013388611.1"/>
</dbReference>